<dbReference type="OrthoDB" id="3454210at2"/>
<dbReference type="Gene3D" id="3.90.1200.10">
    <property type="match status" value="1"/>
</dbReference>
<reference evidence="1 2" key="1">
    <citation type="submission" date="2019-01" db="EMBL/GenBank/DDBJ databases">
        <title>Egibacter rhizosphaerae EGI 80759T.</title>
        <authorList>
            <person name="Chen D.-D."/>
            <person name="Tian Y."/>
            <person name="Jiao J.-Y."/>
            <person name="Zhang X.-T."/>
            <person name="Zhang Y.-G."/>
            <person name="Zhang Y."/>
            <person name="Xiao M."/>
            <person name="Shu W.-S."/>
            <person name="Li W.-J."/>
        </authorList>
    </citation>
    <scope>NUCLEOTIDE SEQUENCE [LARGE SCALE GENOMIC DNA]</scope>
    <source>
        <strain evidence="1 2">EGI 80759</strain>
    </source>
</reference>
<keyword evidence="2" id="KW-1185">Reference proteome</keyword>
<dbReference type="KEGG" id="erz:ER308_12300"/>
<dbReference type="RefSeq" id="WP_131155267.1">
    <property type="nucleotide sequence ID" value="NZ_CP036402.1"/>
</dbReference>
<accession>A0A411YGA8</accession>
<name>A0A411YGA8_9ACTN</name>
<gene>
    <name evidence="1" type="ORF">ER308_12300</name>
</gene>
<dbReference type="EMBL" id="CP036402">
    <property type="protein sequence ID" value="QBI20270.1"/>
    <property type="molecule type" value="Genomic_DNA"/>
</dbReference>
<dbReference type="AlphaFoldDB" id="A0A411YGA8"/>
<organism evidence="1 2">
    <name type="scientific">Egibacter rhizosphaerae</name>
    <dbReference type="NCBI Taxonomy" id="1670831"/>
    <lineage>
        <taxon>Bacteria</taxon>
        <taxon>Bacillati</taxon>
        <taxon>Actinomycetota</taxon>
        <taxon>Nitriliruptoria</taxon>
        <taxon>Egibacterales</taxon>
        <taxon>Egibacteraceae</taxon>
        <taxon>Egibacter</taxon>
    </lineage>
</organism>
<sequence>MPGDAVAAGAARLLDRLWESASSAPRVSAHEVVDLSRVRGPTVRLPLAEASWQQYERALRRVAVPRTSAHGDLRQENLAQRRDGSFAIIDWESYEPVSSLAFDLLHFHLESQRRLGAPHWGVLVEHGLRLPPVTLLAQRLGVCPPDLLAAYSVNRAARTMRLFSGPEAAVPEARRQRTTEILESLTAVLAV</sequence>
<protein>
    <submittedName>
        <fullName evidence="1">Uncharacterized protein</fullName>
    </submittedName>
</protein>
<dbReference type="InterPro" id="IPR011009">
    <property type="entry name" value="Kinase-like_dom_sf"/>
</dbReference>
<dbReference type="SUPFAM" id="SSF56112">
    <property type="entry name" value="Protein kinase-like (PK-like)"/>
    <property type="match status" value="1"/>
</dbReference>
<dbReference type="Proteomes" id="UP000291469">
    <property type="component" value="Chromosome"/>
</dbReference>
<evidence type="ECO:0000313" key="2">
    <source>
        <dbReference type="Proteomes" id="UP000291469"/>
    </source>
</evidence>
<evidence type="ECO:0000313" key="1">
    <source>
        <dbReference type="EMBL" id="QBI20270.1"/>
    </source>
</evidence>
<proteinExistence type="predicted"/>